<dbReference type="InterPro" id="IPR015068">
    <property type="entry name" value="DUF1877"/>
</dbReference>
<dbReference type="Pfam" id="PF08974">
    <property type="entry name" value="DUF1877"/>
    <property type="match status" value="1"/>
</dbReference>
<keyword evidence="2" id="KW-1185">Reference proteome</keyword>
<dbReference type="InterPro" id="IPR035944">
    <property type="entry name" value="YfbM-like_sf"/>
</dbReference>
<dbReference type="RefSeq" id="WP_199204230.1">
    <property type="nucleotide sequence ID" value="NZ_JAMQBH010000010.1"/>
</dbReference>
<name>A0ABT0VZF3_STRGI</name>
<reference evidence="1 2" key="1">
    <citation type="submission" date="2022-06" db="EMBL/GenBank/DDBJ databases">
        <title>Whole genome sequence of Streptomyces griseoincarnatus RB7AG.</title>
        <authorList>
            <person name="Ray L."/>
            <person name="Behera S."/>
            <person name="Panda A.N."/>
        </authorList>
    </citation>
    <scope>NUCLEOTIDE SEQUENCE [LARGE SCALE GENOMIC DNA]</scope>
    <source>
        <strain evidence="1 2">RB7AG</strain>
    </source>
</reference>
<evidence type="ECO:0000313" key="1">
    <source>
        <dbReference type="EMBL" id="MCM2515621.1"/>
    </source>
</evidence>
<accession>A0ABT0VZF3</accession>
<dbReference type="Proteomes" id="UP001523263">
    <property type="component" value="Unassembled WGS sequence"/>
</dbReference>
<dbReference type="SUPFAM" id="SSF111069">
    <property type="entry name" value="Hypothetical protein yfbM"/>
    <property type="match status" value="1"/>
</dbReference>
<sequence length="154" mass="17064">MSIEFTMRRISPNVYDRMMSGEPPFPYRYVAESGQIAKRWEVTAFILANGDQTNPGPAMAIVGGRGISDGPDDYGGLRAFSAAEVVTVAQALAELSEDEFRRRFERLDFTGVYGSELDGRPANDIDSYLDCLYHLRDFYSAAAQAGNAMMLWLG</sequence>
<evidence type="ECO:0000313" key="2">
    <source>
        <dbReference type="Proteomes" id="UP001523263"/>
    </source>
</evidence>
<dbReference type="Gene3D" id="3.40.1760.10">
    <property type="entry name" value="YfbM-like super family"/>
    <property type="match status" value="1"/>
</dbReference>
<gene>
    <name evidence="1" type="ORF">NC658_20550</name>
</gene>
<dbReference type="EMBL" id="JAMQBH010000010">
    <property type="protein sequence ID" value="MCM2515621.1"/>
    <property type="molecule type" value="Genomic_DNA"/>
</dbReference>
<protein>
    <submittedName>
        <fullName evidence="1">YfbM family protein</fullName>
    </submittedName>
</protein>
<proteinExistence type="predicted"/>
<organism evidence="1 2">
    <name type="scientific">Streptomyces griseoincarnatus</name>
    <dbReference type="NCBI Taxonomy" id="29305"/>
    <lineage>
        <taxon>Bacteria</taxon>
        <taxon>Bacillati</taxon>
        <taxon>Actinomycetota</taxon>
        <taxon>Actinomycetes</taxon>
        <taxon>Kitasatosporales</taxon>
        <taxon>Streptomycetaceae</taxon>
        <taxon>Streptomyces</taxon>
        <taxon>Streptomyces griseoincarnatus group</taxon>
    </lineage>
</organism>
<comment type="caution">
    <text evidence="1">The sequence shown here is derived from an EMBL/GenBank/DDBJ whole genome shotgun (WGS) entry which is preliminary data.</text>
</comment>